<dbReference type="SUPFAM" id="SSF55464">
    <property type="entry name" value="Origin of replication-binding domain, RBD-like"/>
    <property type="match status" value="1"/>
</dbReference>
<gene>
    <name evidence="4" type="ORF">GCM10007304_47000</name>
</gene>
<sequence>MMGLHKLTAGDGYSYLTRQVAAADSTQRGVSSLADYYSEKGETPGLWSGTGLTALGSVAPNSQVSEAQMKALFGEGLHPDADQIFLAAIGAGATSKEAARSAQLGRSFKIDGGATKFRVACAAAFVEFNTGNGHKWNAPIQDDDRARIRTGVATSMFEGEFGRSPSDARELSGWVARIGRQNTKAVAGYDLTFTPVKSVSALWAIAPLDVAAQIEAAHDAAVQAALLFLERNATFSRTGTNGVAQVDTDGLIAAAFTHRDSRAGDPNLHTHVAISNKVRTVGADGATRWLALDGRPLYRNVVSASEVYNTVLEAEVRSKVGGRFAERRSGDSRRRPVRELVGVDDRLTAAWSSRRAMIVHRTGELASQFQRDHGREPTAIESISLAQQATLETRAAKHEPRSLADQRSVWWSEAAKILGSDRSVVDMIATATTQHHRPGAERSDAWIESCADRIVDTVSRERSRWRINHVRAEAIRLVRGNDLSSGEIEDVVGRIVAMACDPARAVDLSNSRDAGVESQTPTVLRRRDGTDVYTQHESSYFTSEAVLAAESRVLRAATLRGGRSARPSDIELALLESAANGRELNAGQRSLVRELASSGARLQLALAPAGTGKTTAMRSLGRAWLNSGGTVVGLAPTATAAALLRDDLGATTDTVAKLLFVLENRPTSTGQTAWVDNIGPDTLVVIDEAGMTSTLDLDTAINELLRRGASVRLIGDDQQLASIAAGGVLRDIHDTVGAVTLSNVVRFSDPSEGAASLALRDGDDAAIGFYIDHGRVHVGSDVTVAYDAYRGWATDRAAGRDAVLLAPTLEVVNTLNARARTDRIAAGGARPGREVRLSDGLAASAGDIICTRKNERRLPMTASDWVRNGDRWTVEKATRSGKLVVRHLGLGRKLTLPAQYVADHVTLGYASTVHSAQGMTADVCHTVATGAETRQILYVAMTRGRHGNHLYLPTASNGDLQLAMTERGLLPPTAVDDLRTILARDGAQKSAHTTAREVNDPFRLLGPAAAAYRDAVGTAAETHVGPERLSHITQSAEGLVDAISDAPAWPVLRMHLAMLEANGVDALDALESAFSSGRELTTADDPAAVLQWRLPAPRPSTPGTDVSPLPWLPPIPVALQADTQWAPYLSARAALVVEHASAVHEASQQWTPTTSPTWARPFVGSADRDLPSDLAVFRAAHDVPDADRRTCGPDQFAAAPRLAQEQLISRAELIAGDDASAARTWQPAVDQIDRHVARDPYWPNLAERLATASQAGIDVHSLIEEAVADRPLPDEIPAAALWWRLSGALGDAVLEADGLGPTVRPPWSEHLVAALGSVDAERVMTDAAWPALVSAVDAASPRSWTPASLLDTAVGLLDPGVGDTQGVRPHELARALTWRIELLVHDRGSWQVIDPPTEPEIGSEFDDAHCDRSFEPSSTDDTVADSLAVLDADYYLSLDTIEPAEPQGKTDSLPDAPDAAEEWQLYADNAQHVADLAYPNVAADERVSLLRANIDEAREELHSLRNELMDGRGPSMTAVAPTLMGMRETADRQRPAMIAMLDARHTWIESDCAAEVVRGQIGQFTSDKKVALEIGDDDRAAALEGTIAWETWRLTMLVTRVNADRTAAEAAAATYEDVGVADGGHVTPEDVLDARWEAMDLDAVGVSAASKRVNTLQGQLVRAERIAAEEYARSRVDEIVKSAAPATERPFQALSHTELMHVIDRAETDLRQATLLVASQTDRVPSIERVHKEQRRIREQAELIALARAARTVYDAASAELSSACQGLTTAGGARMRFRRTHVSPDPAAHDRLRQARDAVAQALRTATAAKNEVRLPEGAWESIIERSQDSDAWSAEASAAARDDLAAAETNTKMKVKAERLRSIIEQGREEQRQRRAGKVANSEGGQSLLIDRHTRTRGARALSGEQAHQLMPGTNLRAHNVTHDVGSER</sequence>
<dbReference type="Pfam" id="PF13604">
    <property type="entry name" value="AAA_30"/>
    <property type="match status" value="1"/>
</dbReference>
<feature type="coiled-coil region" evidence="1">
    <location>
        <begin position="1480"/>
        <end position="1507"/>
    </location>
</feature>
<dbReference type="InterPro" id="IPR027417">
    <property type="entry name" value="P-loop_NTPase"/>
</dbReference>
<evidence type="ECO:0000313" key="4">
    <source>
        <dbReference type="EMBL" id="GGG27759.1"/>
    </source>
</evidence>
<name>A0A917LIR0_9NOCA</name>
<evidence type="ECO:0000256" key="2">
    <source>
        <dbReference type="SAM" id="MobiDB-lite"/>
    </source>
</evidence>
<keyword evidence="5" id="KW-1185">Reference proteome</keyword>
<dbReference type="Pfam" id="PF08751">
    <property type="entry name" value="TrwC"/>
    <property type="match status" value="1"/>
</dbReference>
<reference evidence="4" key="1">
    <citation type="journal article" date="2014" name="Int. J. Syst. Evol. Microbiol.">
        <title>Complete genome sequence of Corynebacterium casei LMG S-19264T (=DSM 44701T), isolated from a smear-ripened cheese.</title>
        <authorList>
            <consortium name="US DOE Joint Genome Institute (JGI-PGF)"/>
            <person name="Walter F."/>
            <person name="Albersmeier A."/>
            <person name="Kalinowski J."/>
            <person name="Ruckert C."/>
        </authorList>
    </citation>
    <scope>NUCLEOTIDE SEQUENCE</scope>
    <source>
        <strain evidence="4">CCM 7905</strain>
    </source>
</reference>
<keyword evidence="1" id="KW-0175">Coiled coil</keyword>
<feature type="domain" description="TrwC relaxase" evidence="3">
    <location>
        <begin position="9"/>
        <end position="416"/>
    </location>
</feature>
<proteinExistence type="predicted"/>
<reference evidence="4" key="2">
    <citation type="submission" date="2020-09" db="EMBL/GenBank/DDBJ databases">
        <authorList>
            <person name="Sun Q."/>
            <person name="Sedlacek I."/>
        </authorList>
    </citation>
    <scope>NUCLEOTIDE SEQUENCE</scope>
    <source>
        <strain evidence="4">CCM 7905</strain>
    </source>
</reference>
<organism evidence="4 5">
    <name type="scientific">Rhodococcoides trifolii</name>
    <dbReference type="NCBI Taxonomy" id="908250"/>
    <lineage>
        <taxon>Bacteria</taxon>
        <taxon>Bacillati</taxon>
        <taxon>Actinomycetota</taxon>
        <taxon>Actinomycetes</taxon>
        <taxon>Mycobacteriales</taxon>
        <taxon>Nocardiaceae</taxon>
        <taxon>Rhodococcoides</taxon>
    </lineage>
</organism>
<dbReference type="Gene3D" id="2.30.30.940">
    <property type="match status" value="1"/>
</dbReference>
<dbReference type="CDD" id="cd18809">
    <property type="entry name" value="SF1_C_RecD"/>
    <property type="match status" value="1"/>
</dbReference>
<dbReference type="NCBIfam" id="NF041492">
    <property type="entry name" value="MobF"/>
    <property type="match status" value="1"/>
</dbReference>
<dbReference type="SUPFAM" id="SSF52540">
    <property type="entry name" value="P-loop containing nucleoside triphosphate hydrolases"/>
    <property type="match status" value="2"/>
</dbReference>
<accession>A0A917LIR0</accession>
<feature type="region of interest" description="Disordered" evidence="2">
    <location>
        <begin position="1867"/>
        <end position="1895"/>
    </location>
</feature>
<dbReference type="EMBL" id="BMCU01000006">
    <property type="protein sequence ID" value="GGG27759.1"/>
    <property type="molecule type" value="Genomic_DNA"/>
</dbReference>
<evidence type="ECO:0000313" key="5">
    <source>
        <dbReference type="Proteomes" id="UP000654257"/>
    </source>
</evidence>
<evidence type="ECO:0000256" key="1">
    <source>
        <dbReference type="SAM" id="Coils"/>
    </source>
</evidence>
<dbReference type="Gene3D" id="3.40.50.300">
    <property type="entry name" value="P-loop containing nucleotide triphosphate hydrolases"/>
    <property type="match status" value="2"/>
</dbReference>
<comment type="caution">
    <text evidence="4">The sequence shown here is derived from an EMBL/GenBank/DDBJ whole genome shotgun (WGS) entry which is preliminary data.</text>
</comment>
<dbReference type="InterPro" id="IPR014862">
    <property type="entry name" value="TrwC"/>
</dbReference>
<evidence type="ECO:0000259" key="3">
    <source>
        <dbReference type="Pfam" id="PF08751"/>
    </source>
</evidence>
<dbReference type="Proteomes" id="UP000654257">
    <property type="component" value="Unassembled WGS sequence"/>
</dbReference>
<protein>
    <recommendedName>
        <fullName evidence="3">TrwC relaxase domain-containing protein</fullName>
    </recommendedName>
</protein>